<proteinExistence type="inferred from homology"/>
<sequence length="700" mass="77549">MADLTPTQLCWQVPANSKAHHTNYFVTSDLVVRRGQVYNCTVYFNRPPQAGENLGFIAETGQAPSEANHTRTTFAVSNALAGGCWSAAQISRDSNYVNFAISSPPMAPIGRYKLSLMVTCGNKVSSRLLGQFVLLCNPWCSGDLVYLANEAERQEYVLNENGIIFVGNAQYIEARGWYYAQFQQKILDLCLLLLDLSLYHRQDPAGDTARRGDPRYLGRVVSSMINGNDNDNGMLEGKWNADFAHHENPSRWDGSVAIFRKWAQDKYRPVQYGQCWVFAGVAGTVLRCLGVPTRLVTNFNSAHDSNGNLSIDKYYDPSGKSLKIGQDSTWDYHVWNEGWFVRRELGTAYCGWQVIDGTPQEKSQGLYQCGPASVQAVKQGDIDLPYDTAFVYTEVNADINRWVVNKDGSRTRAYCDTCSIGTHISTKAVGSNQRVDITNTYKYPEGSAEERSVYKKACSKLPRSSTPARRPSSNLGDDASSELVTHPELYGKFRLAQPPMLGKDIELILTLANLSSAPKAVTVNLSVSSVLYTRAAVREILKETMHVSFASQEEKHIPLRIPYGHYSASLTDDKKILVTALCDVMEGVKLLVEKAITLESPEIAIAVPPRVEVNKPTTVEISYSNPLPEPVDDCVLLVTLMGQAVTINVAGLAPREKSKIYFEFTPRAAGAMQLHVDFSCNKFNHVKGFVLMQINPPASQ</sequence>
<keyword evidence="4" id="KW-1185">Reference proteome</keyword>
<dbReference type="InterPro" id="IPR036238">
    <property type="entry name" value="Transglutaminase_C_sf"/>
</dbReference>
<dbReference type="PROSITE" id="PS00547">
    <property type="entry name" value="TRANSGLUTAMINASES"/>
    <property type="match status" value="1"/>
</dbReference>
<name>A0ABM1JR28_GEKJA</name>
<dbReference type="InterPro" id="IPR008958">
    <property type="entry name" value="Transglutaminase_C"/>
</dbReference>
<evidence type="ECO:0000256" key="1">
    <source>
        <dbReference type="ARBA" id="ARBA00005968"/>
    </source>
</evidence>
<protein>
    <submittedName>
        <fullName evidence="5">Protein-glutamine gamma-glutamyltransferase E-like</fullName>
    </submittedName>
</protein>
<feature type="domain" description="Transglutaminase-like" evidence="3">
    <location>
        <begin position="267"/>
        <end position="359"/>
    </location>
</feature>
<dbReference type="InterPro" id="IPR014756">
    <property type="entry name" value="Ig_E-set"/>
</dbReference>
<dbReference type="InterPro" id="IPR002931">
    <property type="entry name" value="Transglutaminase-like"/>
</dbReference>
<gene>
    <name evidence="5" type="primary">LOC107108045</name>
</gene>
<evidence type="ECO:0000313" key="5">
    <source>
        <dbReference type="RefSeq" id="XP_015263915.1"/>
    </source>
</evidence>
<accession>A0ABM1JR28</accession>
<feature type="region of interest" description="Disordered" evidence="2">
    <location>
        <begin position="459"/>
        <end position="481"/>
    </location>
</feature>
<evidence type="ECO:0000259" key="3">
    <source>
        <dbReference type="SMART" id="SM00460"/>
    </source>
</evidence>
<reference evidence="5" key="1">
    <citation type="submission" date="2025-08" db="UniProtKB">
        <authorList>
            <consortium name="RefSeq"/>
        </authorList>
    </citation>
    <scope>IDENTIFICATION</scope>
</reference>
<dbReference type="SMART" id="SM00460">
    <property type="entry name" value="TGc"/>
    <property type="match status" value="1"/>
</dbReference>
<dbReference type="Pfam" id="PF01841">
    <property type="entry name" value="Transglut_core"/>
    <property type="match status" value="1"/>
</dbReference>
<comment type="similarity">
    <text evidence="1">Belongs to the transglutaminase superfamily. Transglutaminase family.</text>
</comment>
<dbReference type="InterPro" id="IPR001102">
    <property type="entry name" value="Transglutaminase_N"/>
</dbReference>
<dbReference type="Gene3D" id="3.90.260.10">
    <property type="entry name" value="Transglutaminase-like"/>
    <property type="match status" value="1"/>
</dbReference>
<dbReference type="PANTHER" id="PTHR11590">
    <property type="entry name" value="PROTEIN-GLUTAMINE GAMMA-GLUTAMYLTRANSFERASE"/>
    <property type="match status" value="1"/>
</dbReference>
<dbReference type="PANTHER" id="PTHR11590:SF50">
    <property type="entry name" value="PROTEIN-GLUTAMINE GAMMA-GLUTAMYLTRANSFERASE 6"/>
    <property type="match status" value="1"/>
</dbReference>
<dbReference type="InterPro" id="IPR013783">
    <property type="entry name" value="Ig-like_fold"/>
</dbReference>
<dbReference type="PIRSF" id="PIRSF000459">
    <property type="entry name" value="TGM_EBP42"/>
    <property type="match status" value="1"/>
</dbReference>
<dbReference type="SUPFAM" id="SSF81296">
    <property type="entry name" value="E set domains"/>
    <property type="match status" value="1"/>
</dbReference>
<dbReference type="InterPro" id="IPR050779">
    <property type="entry name" value="Transglutaminase"/>
</dbReference>
<dbReference type="SUPFAM" id="SSF49309">
    <property type="entry name" value="Transglutaminase, two C-terminal domains"/>
    <property type="match status" value="2"/>
</dbReference>
<dbReference type="InterPro" id="IPR038765">
    <property type="entry name" value="Papain-like_cys_pep_sf"/>
</dbReference>
<dbReference type="InterPro" id="IPR013808">
    <property type="entry name" value="Transglutaminase_AS"/>
</dbReference>
<dbReference type="RefSeq" id="XP_015263915.1">
    <property type="nucleotide sequence ID" value="XM_015408429.1"/>
</dbReference>
<dbReference type="GeneID" id="107108045"/>
<evidence type="ECO:0000256" key="2">
    <source>
        <dbReference type="SAM" id="MobiDB-lite"/>
    </source>
</evidence>
<dbReference type="InterPro" id="IPR023608">
    <property type="entry name" value="Transglutaminase_animal"/>
</dbReference>
<dbReference type="Pfam" id="PF00868">
    <property type="entry name" value="Transglut_N"/>
    <property type="match status" value="1"/>
</dbReference>
<dbReference type="InterPro" id="IPR036985">
    <property type="entry name" value="Transglutaminase-like_sf"/>
</dbReference>
<dbReference type="Gene3D" id="2.60.40.10">
    <property type="entry name" value="Immunoglobulins"/>
    <property type="match status" value="3"/>
</dbReference>
<dbReference type="SUPFAM" id="SSF54001">
    <property type="entry name" value="Cysteine proteinases"/>
    <property type="match status" value="1"/>
</dbReference>
<dbReference type="Pfam" id="PF00927">
    <property type="entry name" value="Transglut_C"/>
    <property type="match status" value="2"/>
</dbReference>
<organism evidence="4 5">
    <name type="scientific">Gekko japonicus</name>
    <name type="common">Schlegel's Japanese gecko</name>
    <dbReference type="NCBI Taxonomy" id="146911"/>
    <lineage>
        <taxon>Eukaryota</taxon>
        <taxon>Metazoa</taxon>
        <taxon>Chordata</taxon>
        <taxon>Craniata</taxon>
        <taxon>Vertebrata</taxon>
        <taxon>Euteleostomi</taxon>
        <taxon>Lepidosauria</taxon>
        <taxon>Squamata</taxon>
        <taxon>Bifurcata</taxon>
        <taxon>Gekkota</taxon>
        <taxon>Gekkonidae</taxon>
        <taxon>Gekkoninae</taxon>
        <taxon>Gekko</taxon>
    </lineage>
</organism>
<dbReference type="Proteomes" id="UP000694871">
    <property type="component" value="Unplaced"/>
</dbReference>
<feature type="compositionally biased region" description="Low complexity" evidence="2">
    <location>
        <begin position="462"/>
        <end position="473"/>
    </location>
</feature>
<evidence type="ECO:0000313" key="4">
    <source>
        <dbReference type="Proteomes" id="UP000694871"/>
    </source>
</evidence>